<keyword evidence="6" id="KW-0053">Apoptosis</keyword>
<dbReference type="GO" id="GO:0006334">
    <property type="term" value="P:nucleosome assembly"/>
    <property type="evidence" value="ECO:0007669"/>
    <property type="project" value="TreeGrafter"/>
</dbReference>
<comment type="subcellular location">
    <subcellularLocation>
        <location evidence="2">Chromosome</location>
    </subcellularLocation>
    <subcellularLocation>
        <location evidence="3">Cytoplasm</location>
    </subcellularLocation>
    <subcellularLocation>
        <location evidence="1">Nucleus</location>
    </subcellularLocation>
</comment>
<dbReference type="EMBL" id="KM577279">
    <property type="protein sequence ID" value="AIZ97770.1"/>
    <property type="molecule type" value="mRNA"/>
</dbReference>
<feature type="region of interest" description="Disordered" evidence="11">
    <location>
        <begin position="37"/>
        <end position="208"/>
    </location>
</feature>
<evidence type="ECO:0000259" key="12">
    <source>
        <dbReference type="Pfam" id="PF20920"/>
    </source>
</evidence>
<protein>
    <submittedName>
        <fullName evidence="13">Daxx</fullName>
    </submittedName>
</protein>
<feature type="compositionally biased region" description="Acidic residues" evidence="11">
    <location>
        <begin position="301"/>
        <end position="314"/>
    </location>
</feature>
<evidence type="ECO:0000256" key="4">
    <source>
        <dbReference type="ARBA" id="ARBA00022454"/>
    </source>
</evidence>
<reference evidence="13" key="1">
    <citation type="journal article" date="2015" name="Fish Shellfish Immunol.">
        <title>Daxx from Pacific white shrimp Litopenaeus vannamei is involved in activation of NF-kappaB pathway.</title>
        <authorList>
            <person name="Yan M."/>
            <person name="Tang J."/>
            <person name="Liang Q."/>
            <person name="Zhu G."/>
            <person name="Li H."/>
            <person name="Li C."/>
            <person name="Weng S."/>
            <person name="He J."/>
            <person name="Xu X."/>
        </authorList>
    </citation>
    <scope>NUCLEOTIDE SEQUENCE</scope>
</reference>
<dbReference type="InterPro" id="IPR038298">
    <property type="entry name" value="Daxx_N_sf"/>
</dbReference>
<dbReference type="AlphaFoldDB" id="A0A0A7P0I0"/>
<dbReference type="GO" id="GO:0003714">
    <property type="term" value="F:transcription corepressor activity"/>
    <property type="evidence" value="ECO:0007669"/>
    <property type="project" value="TreeGrafter"/>
</dbReference>
<dbReference type="GO" id="GO:0006915">
    <property type="term" value="P:apoptotic process"/>
    <property type="evidence" value="ECO:0007669"/>
    <property type="project" value="UniProtKB-KW"/>
</dbReference>
<evidence type="ECO:0000313" key="13">
    <source>
        <dbReference type="EMBL" id="AIZ97770.1"/>
    </source>
</evidence>
<feature type="compositionally biased region" description="Basic and acidic residues" evidence="11">
    <location>
        <begin position="517"/>
        <end position="536"/>
    </location>
</feature>
<evidence type="ECO:0000256" key="3">
    <source>
        <dbReference type="ARBA" id="ARBA00004496"/>
    </source>
</evidence>
<evidence type="ECO:0000256" key="7">
    <source>
        <dbReference type="ARBA" id="ARBA00023054"/>
    </source>
</evidence>
<evidence type="ECO:0000256" key="8">
    <source>
        <dbReference type="ARBA" id="ARBA00023186"/>
    </source>
</evidence>
<evidence type="ECO:0000256" key="11">
    <source>
        <dbReference type="SAM" id="MobiDB-lite"/>
    </source>
</evidence>
<dbReference type="OrthoDB" id="7492809at2759"/>
<keyword evidence="8" id="KW-0143">Chaperone</keyword>
<evidence type="ECO:0000256" key="9">
    <source>
        <dbReference type="ARBA" id="ARBA00023242"/>
    </source>
</evidence>
<dbReference type="PANTHER" id="PTHR12766:SF7">
    <property type="entry name" value="DEATH DOMAIN-ASSOCIATED PROTEIN 6"/>
    <property type="match status" value="1"/>
</dbReference>
<keyword evidence="9" id="KW-0539">Nucleus</keyword>
<organism evidence="13">
    <name type="scientific">Penaeus vannamei</name>
    <name type="common">Whiteleg shrimp</name>
    <name type="synonym">Litopenaeus vannamei</name>
    <dbReference type="NCBI Taxonomy" id="6689"/>
    <lineage>
        <taxon>Eukaryota</taxon>
        <taxon>Metazoa</taxon>
        <taxon>Ecdysozoa</taxon>
        <taxon>Arthropoda</taxon>
        <taxon>Crustacea</taxon>
        <taxon>Multicrustacea</taxon>
        <taxon>Malacostraca</taxon>
        <taxon>Eumalacostraca</taxon>
        <taxon>Eucarida</taxon>
        <taxon>Decapoda</taxon>
        <taxon>Dendrobranchiata</taxon>
        <taxon>Penaeoidea</taxon>
        <taxon>Penaeidae</taxon>
        <taxon>Penaeus</taxon>
    </lineage>
</organism>
<dbReference type="GO" id="GO:0003713">
    <property type="term" value="F:transcription coactivator activity"/>
    <property type="evidence" value="ECO:0007669"/>
    <property type="project" value="TreeGrafter"/>
</dbReference>
<dbReference type="InterPro" id="IPR046426">
    <property type="entry name" value="DAXX_histone-bd_sf"/>
</dbReference>
<keyword evidence="4" id="KW-0158">Chromosome</keyword>
<evidence type="ECO:0000256" key="10">
    <source>
        <dbReference type="SAM" id="Coils"/>
    </source>
</evidence>
<feature type="compositionally biased region" description="Acidic residues" evidence="11">
    <location>
        <begin position="572"/>
        <end position="607"/>
    </location>
</feature>
<dbReference type="InterPro" id="IPR046378">
    <property type="entry name" value="DAXX_histone-bd"/>
</dbReference>
<evidence type="ECO:0000256" key="2">
    <source>
        <dbReference type="ARBA" id="ARBA00004286"/>
    </source>
</evidence>
<keyword evidence="7 10" id="KW-0175">Coiled coil</keyword>
<dbReference type="GO" id="GO:0042393">
    <property type="term" value="F:histone binding"/>
    <property type="evidence" value="ECO:0007669"/>
    <property type="project" value="InterPro"/>
</dbReference>
<dbReference type="Gene3D" id="1.10.8.810">
    <property type="entry name" value="Daxx helical bundle domain"/>
    <property type="match status" value="1"/>
</dbReference>
<dbReference type="Gene3D" id="1.20.58.2170">
    <property type="match status" value="1"/>
</dbReference>
<dbReference type="GO" id="GO:0016605">
    <property type="term" value="C:PML body"/>
    <property type="evidence" value="ECO:0007669"/>
    <property type="project" value="TreeGrafter"/>
</dbReference>
<feature type="compositionally biased region" description="Acidic residues" evidence="11">
    <location>
        <begin position="617"/>
        <end position="628"/>
    </location>
</feature>
<keyword evidence="5" id="KW-0963">Cytoplasm</keyword>
<name>A0A0A7P0I0_PENVA</name>
<proteinExistence type="evidence at transcript level"/>
<feature type="region of interest" description="Disordered" evidence="11">
    <location>
        <begin position="517"/>
        <end position="628"/>
    </location>
</feature>
<dbReference type="GO" id="GO:0005737">
    <property type="term" value="C:cytoplasm"/>
    <property type="evidence" value="ECO:0007669"/>
    <property type="project" value="UniProtKB-SubCell"/>
</dbReference>
<dbReference type="PANTHER" id="PTHR12766">
    <property type="entry name" value="DEATH DOMAIN-ASSOCIATED PROTEIN 6 DAXX"/>
    <property type="match status" value="1"/>
</dbReference>
<sequence length="738" mass="84581">MIMRMNQLSEAKSKQYQTSSSFPVFTNRAMAASEVIQLDSESSEDEYEKPPRVPIGWNYQSKASDKKKRTSNGEVGGKTSSKDDDLEIVEVTKNPGKEVRLPKGTKITVLPTSSTRAEIRQMTRHTTQASISTFFKKQPSPEVKKQSSLEVKKQPSPEVKKNGKDDTSKRKEEVKVEQKIDEEEKSSSSKPLRQNGRKEDDAEENSETSIAALENFVSRWEEIKSSKEDQKIREKLWKYYYLAHSSYVHSRKFINLVESSTRKLTLDNIYVIIKDLLDSLKHYKDLPYGEKNKGDKNETATDAEEGEPAVELTEEEKKRNSRLRKVEKKMKEISDKIKELERAEVDLDDEDNSAYLVEERLKRQLSKLHDYYCRIAQCSPATGRPIERKFKYQGSRYPEINKRISAWVNKNKEFPDYVDVLNLVKKVTKQSSLPLRPETVRVQAQEIFRDVGRMLKERRESDDLYNIYGYAEEEMPDPAAEDDELSRKLQENETIAKQKLDKIFQDYVDKEACARENADKSAVRVKTEVKEEKEGSVDMNSAKAVEGTEVSKAEEVDKGKQAEVKQENNLEEKEEEEEEDGEEEEDEEEEEGEEDGEDDEEEEEVEEQMTRENCIQDFEDDGDVTDDDLNDVLASACMEEEIEDSEEDVPIMDSEEAVYKDIAEDDYKNEEIICLDDDSDELGGTGMSAEELLPTEPLTDPLSATTSNAPPYGLSEKRKLGSDSLSPHKRQCLGVENP</sequence>
<feature type="region of interest" description="Disordered" evidence="11">
    <location>
        <begin position="677"/>
        <end position="738"/>
    </location>
</feature>
<evidence type="ECO:0000256" key="6">
    <source>
        <dbReference type="ARBA" id="ARBA00022703"/>
    </source>
</evidence>
<feature type="region of interest" description="Disordered" evidence="11">
    <location>
        <begin position="287"/>
        <end position="318"/>
    </location>
</feature>
<dbReference type="GO" id="GO:0042981">
    <property type="term" value="P:regulation of apoptotic process"/>
    <property type="evidence" value="ECO:0007669"/>
    <property type="project" value="TreeGrafter"/>
</dbReference>
<feature type="compositionally biased region" description="Low complexity" evidence="11">
    <location>
        <begin position="690"/>
        <end position="702"/>
    </location>
</feature>
<dbReference type="Pfam" id="PF20920">
    <property type="entry name" value="DAXX_hist_bd"/>
    <property type="match status" value="1"/>
</dbReference>
<feature type="compositionally biased region" description="Polar residues" evidence="11">
    <location>
        <begin position="124"/>
        <end position="135"/>
    </location>
</feature>
<feature type="compositionally biased region" description="Basic and acidic residues" evidence="11">
    <location>
        <begin position="142"/>
        <end position="179"/>
    </location>
</feature>
<feature type="compositionally biased region" description="Basic and acidic residues" evidence="11">
    <location>
        <begin position="549"/>
        <end position="571"/>
    </location>
</feature>
<feature type="domain" description="Daxx histone-binding" evidence="12">
    <location>
        <begin position="426"/>
        <end position="508"/>
    </location>
</feature>
<accession>A0A0A7P0I0</accession>
<dbReference type="GO" id="GO:0005694">
    <property type="term" value="C:chromosome"/>
    <property type="evidence" value="ECO:0007669"/>
    <property type="project" value="UniProtKB-SubCell"/>
</dbReference>
<evidence type="ECO:0000256" key="5">
    <source>
        <dbReference type="ARBA" id="ARBA00022490"/>
    </source>
</evidence>
<feature type="compositionally biased region" description="Basic and acidic residues" evidence="11">
    <location>
        <begin position="287"/>
        <end position="299"/>
    </location>
</feature>
<evidence type="ECO:0000256" key="1">
    <source>
        <dbReference type="ARBA" id="ARBA00004123"/>
    </source>
</evidence>
<dbReference type="GO" id="GO:0050681">
    <property type="term" value="F:nuclear androgen receptor binding"/>
    <property type="evidence" value="ECO:0007669"/>
    <property type="project" value="TreeGrafter"/>
</dbReference>
<feature type="coiled-coil region" evidence="10">
    <location>
        <begin position="323"/>
        <end position="353"/>
    </location>
</feature>